<evidence type="ECO:0000313" key="1">
    <source>
        <dbReference type="EMBL" id="OYQ27271.1"/>
    </source>
</evidence>
<name>A0A255YDK1_9SPHN</name>
<dbReference type="EMBL" id="NOXT01000114">
    <property type="protein sequence ID" value="OYQ27271.1"/>
    <property type="molecule type" value="Genomic_DNA"/>
</dbReference>
<proteinExistence type="predicted"/>
<dbReference type="PANTHER" id="PTHR33361:SF2">
    <property type="entry name" value="DUF885 DOMAIN-CONTAINING PROTEIN"/>
    <property type="match status" value="1"/>
</dbReference>
<dbReference type="PANTHER" id="PTHR33361">
    <property type="entry name" value="GLR0591 PROTEIN"/>
    <property type="match status" value="1"/>
</dbReference>
<dbReference type="Proteomes" id="UP000216991">
    <property type="component" value="Unassembled WGS sequence"/>
</dbReference>
<dbReference type="AlphaFoldDB" id="A0A255YDK1"/>
<protein>
    <submittedName>
        <fullName evidence="1">DUF885 domain-containing protein</fullName>
    </submittedName>
</protein>
<organism evidence="1 2">
    <name type="scientific">Sandarakinorhabdus cyanobacteriorum</name>
    <dbReference type="NCBI Taxonomy" id="1981098"/>
    <lineage>
        <taxon>Bacteria</taxon>
        <taxon>Pseudomonadati</taxon>
        <taxon>Pseudomonadota</taxon>
        <taxon>Alphaproteobacteria</taxon>
        <taxon>Sphingomonadales</taxon>
        <taxon>Sphingosinicellaceae</taxon>
        <taxon>Sandarakinorhabdus</taxon>
    </lineage>
</organism>
<accession>A0A255YDK1</accession>
<reference evidence="1 2" key="1">
    <citation type="submission" date="2017-07" db="EMBL/GenBank/DDBJ databases">
        <title>Sandarakinorhabdus cyanobacteriorum sp. nov., a novel bacterium isolated from cyanobacterial aggregates in a eutrophic lake.</title>
        <authorList>
            <person name="Cai H."/>
        </authorList>
    </citation>
    <scope>NUCLEOTIDE SEQUENCE [LARGE SCALE GENOMIC DNA]</scope>
    <source>
        <strain evidence="1 2">TH057</strain>
    </source>
</reference>
<gene>
    <name evidence="1" type="ORF">CHU93_10990</name>
</gene>
<dbReference type="Pfam" id="PF05960">
    <property type="entry name" value="DUF885"/>
    <property type="match status" value="1"/>
</dbReference>
<keyword evidence="2" id="KW-1185">Reference proteome</keyword>
<evidence type="ECO:0000313" key="2">
    <source>
        <dbReference type="Proteomes" id="UP000216991"/>
    </source>
</evidence>
<comment type="caution">
    <text evidence="1">The sequence shown here is derived from an EMBL/GenBank/DDBJ whole genome shotgun (WGS) entry which is preliminary data.</text>
</comment>
<dbReference type="InterPro" id="IPR010281">
    <property type="entry name" value="DUF885"/>
</dbReference>
<sequence length="599" mass="65761">MNRRDLLAGAATTAALSATGVRAQGQSPADRALLALFETMFAEDIADSPERATALGLDVGANADLKGQLSDYSRAGRDKALARATSQLERLRAIGSGLSAPRQLDKDIVEYDLSRRVANERRFGFGSAGGNFSPYVLTHSEGAYREVPGFLENQHRVRNADDAEAWLSRVNGFATALDQNGERLLQESFMGVVPPAFLLDLALPQMLRLRDTRPEQSVLVTALARKAGEAGVKGDWAERATRIVSRDVMPALDRQIAIVTALRSRASMDAGVWKLPDGAAYYDAAVKSSTTTNYTAEEVHQLGLAQVAEISAQLDGLLKGQGLTKGTVGQRLVALNERPEQVYPNTDPGKEELLTELRGHAAAMYPRLDKLFISQPKSKLDVRRVPPAIQEGGAGAYYNSGTVDGSRNGTFFINLTDSFDRPKFGLPTVTFHEGVPGHHFQVMLALESPDVPPIRRRAGYSAYTEGWALYAETLADEISYYDCNPLGRIGYLQSLLFRATRLVVDTGIHHKRWTKDEAIDWMVGATGFAKGRTTREIVRYCAAPGQALSYKIGHTKWLAVREAVKKKQGKAFDIRQFHEILRLGAMPLVFLEREAMRRA</sequence>
<dbReference type="OrthoDB" id="9763405at2"/>